<name>A0A6C0IMT9_9ZZZZ</name>
<proteinExistence type="predicted"/>
<evidence type="ECO:0000313" key="1">
    <source>
        <dbReference type="EMBL" id="QHT94312.1"/>
    </source>
</evidence>
<protein>
    <submittedName>
        <fullName evidence="1">Uncharacterized protein</fullName>
    </submittedName>
</protein>
<organism evidence="1">
    <name type="scientific">viral metagenome</name>
    <dbReference type="NCBI Taxonomy" id="1070528"/>
    <lineage>
        <taxon>unclassified sequences</taxon>
        <taxon>metagenomes</taxon>
        <taxon>organismal metagenomes</taxon>
    </lineage>
</organism>
<accession>A0A6C0IMT9</accession>
<reference evidence="1" key="1">
    <citation type="journal article" date="2020" name="Nature">
        <title>Giant virus diversity and host interactions through global metagenomics.</title>
        <authorList>
            <person name="Schulz F."/>
            <person name="Roux S."/>
            <person name="Paez-Espino D."/>
            <person name="Jungbluth S."/>
            <person name="Walsh D.A."/>
            <person name="Denef V.J."/>
            <person name="McMahon K.D."/>
            <person name="Konstantinidis K.T."/>
            <person name="Eloe-Fadrosh E.A."/>
            <person name="Kyrpides N.C."/>
            <person name="Woyke T."/>
        </authorList>
    </citation>
    <scope>NUCLEOTIDE SEQUENCE</scope>
    <source>
        <strain evidence="1">GVMAG-M-3300024258-28</strain>
    </source>
</reference>
<dbReference type="EMBL" id="MN740218">
    <property type="protein sequence ID" value="QHT94312.1"/>
    <property type="molecule type" value="Genomic_DNA"/>
</dbReference>
<sequence length="220" mass="26907">MELTTIANYHKFNDFVAIKLPVEIVRNILSYDITDKYNTYYNKYDWDGVEYMLYELMENSIDFCEHIFKLFRSIGDRLYIFYPNANNDPELVIKYFRICYLKKRGICLSRHRWFVNESHRGCPSYLDDEMTNYDDMIRMVITILQKFDNWYWEEYHNEYEDVFNCIISIYETLEKYIDMSPQAMYDDPTIEKATAYYDKDDPVCRYDENEYYSSDDNDDN</sequence>
<dbReference type="AlphaFoldDB" id="A0A6C0IMT9"/>